<accession>A0ABT0N8M5</accession>
<dbReference type="Gene3D" id="3.40.50.1820">
    <property type="entry name" value="alpha/beta hydrolase"/>
    <property type="match status" value="1"/>
</dbReference>
<reference evidence="2 3" key="1">
    <citation type="submission" date="2022-01" db="EMBL/GenBank/DDBJ databases">
        <title>Whole genome-based taxonomy of the Shewanellaceae.</title>
        <authorList>
            <person name="Martin-Rodriguez A.J."/>
        </authorList>
    </citation>
    <scope>NUCLEOTIDE SEQUENCE [LARGE SCALE GENOMIC DNA]</scope>
    <source>
        <strain evidence="2 3">DSM 21332</strain>
    </source>
</reference>
<sequence>MAVAIENVTFDLPHIRLAGLKFGDNEKPLILALHGWLDNAMSFEPLARELTDFQLLAVEWPGHGYSDHRPGSTPLHWSDYLLDLHCLLNQLRDEGARVECLLGHSLGGIVASAYTALYPDQVRRLALIEALGPLFESESNIRNRLRTSISGHSAPAKPATVYSQLDTVVRARRQLTGLNEGFCRLIIERNMQPCDHGYRWRTDPRLRLDSPLRFSFEQVDQLMTQVPVATLLLTGEQGFKQLHQAGPIMEKWYANLSHHMLAGDHHLHMGNASGAANALRAFLV</sequence>
<keyword evidence="2" id="KW-0378">Hydrolase</keyword>
<name>A0ABT0N8M5_9GAMM</name>
<feature type="domain" description="AB hydrolase-1" evidence="1">
    <location>
        <begin position="30"/>
        <end position="269"/>
    </location>
</feature>
<dbReference type="SUPFAM" id="SSF53474">
    <property type="entry name" value="alpha/beta-Hydrolases"/>
    <property type="match status" value="1"/>
</dbReference>
<dbReference type="EMBL" id="JAKIKT010000005">
    <property type="protein sequence ID" value="MCL2914793.1"/>
    <property type="molecule type" value="Genomic_DNA"/>
</dbReference>
<dbReference type="PANTHER" id="PTHR43798:SF33">
    <property type="entry name" value="HYDROLASE, PUTATIVE (AFU_ORTHOLOGUE AFUA_2G14860)-RELATED"/>
    <property type="match status" value="1"/>
</dbReference>
<dbReference type="Proteomes" id="UP001202831">
    <property type="component" value="Unassembled WGS sequence"/>
</dbReference>
<dbReference type="PANTHER" id="PTHR43798">
    <property type="entry name" value="MONOACYLGLYCEROL LIPASE"/>
    <property type="match status" value="1"/>
</dbReference>
<dbReference type="InterPro" id="IPR050266">
    <property type="entry name" value="AB_hydrolase_sf"/>
</dbReference>
<evidence type="ECO:0000259" key="1">
    <source>
        <dbReference type="Pfam" id="PF12697"/>
    </source>
</evidence>
<comment type="caution">
    <text evidence="2">The sequence shown here is derived from an EMBL/GenBank/DDBJ whole genome shotgun (WGS) entry which is preliminary data.</text>
</comment>
<evidence type="ECO:0000313" key="3">
    <source>
        <dbReference type="Proteomes" id="UP001202831"/>
    </source>
</evidence>
<dbReference type="Pfam" id="PF12697">
    <property type="entry name" value="Abhydrolase_6"/>
    <property type="match status" value="1"/>
</dbReference>
<dbReference type="PRINTS" id="PR00111">
    <property type="entry name" value="ABHYDROLASE"/>
</dbReference>
<protein>
    <submittedName>
        <fullName evidence="2">Alpha/beta hydrolase</fullName>
    </submittedName>
</protein>
<dbReference type="GO" id="GO:0016787">
    <property type="term" value="F:hydrolase activity"/>
    <property type="evidence" value="ECO:0007669"/>
    <property type="project" value="UniProtKB-KW"/>
</dbReference>
<dbReference type="RefSeq" id="WP_249249449.1">
    <property type="nucleotide sequence ID" value="NZ_JAKIKT010000005.1"/>
</dbReference>
<proteinExistence type="predicted"/>
<gene>
    <name evidence="2" type="ORF">L2725_13535</name>
</gene>
<evidence type="ECO:0000313" key="2">
    <source>
        <dbReference type="EMBL" id="MCL2914793.1"/>
    </source>
</evidence>
<organism evidence="2 3">
    <name type="scientific">Shewanella corallii</name>
    <dbReference type="NCBI Taxonomy" id="560080"/>
    <lineage>
        <taxon>Bacteria</taxon>
        <taxon>Pseudomonadati</taxon>
        <taxon>Pseudomonadota</taxon>
        <taxon>Gammaproteobacteria</taxon>
        <taxon>Alteromonadales</taxon>
        <taxon>Shewanellaceae</taxon>
        <taxon>Shewanella</taxon>
    </lineage>
</organism>
<keyword evidence="3" id="KW-1185">Reference proteome</keyword>
<dbReference type="InterPro" id="IPR029058">
    <property type="entry name" value="AB_hydrolase_fold"/>
</dbReference>
<dbReference type="InterPro" id="IPR000073">
    <property type="entry name" value="AB_hydrolase_1"/>
</dbReference>